<sequence>MHKEAMKEIIRNHSKTSRAPKTKSHENKS</sequence>
<dbReference type="EMBL" id="AFQF01002887">
    <property type="protein sequence ID" value="EGU78024.1"/>
    <property type="molecule type" value="Genomic_DNA"/>
</dbReference>
<feature type="region of interest" description="Disordered" evidence="1">
    <location>
        <begin position="1"/>
        <end position="29"/>
    </location>
</feature>
<feature type="compositionally biased region" description="Basic residues" evidence="1">
    <location>
        <begin position="12"/>
        <end position="22"/>
    </location>
</feature>
<gene>
    <name evidence="2" type="ORF">FOXB_11467</name>
</gene>
<protein>
    <submittedName>
        <fullName evidence="2">Uncharacterized protein</fullName>
    </submittedName>
</protein>
<proteinExistence type="predicted"/>
<evidence type="ECO:0000256" key="1">
    <source>
        <dbReference type="SAM" id="MobiDB-lite"/>
    </source>
</evidence>
<evidence type="ECO:0000313" key="2">
    <source>
        <dbReference type="EMBL" id="EGU78024.1"/>
    </source>
</evidence>
<feature type="compositionally biased region" description="Basic and acidic residues" evidence="1">
    <location>
        <begin position="1"/>
        <end position="11"/>
    </location>
</feature>
<accession>F9FYI5</accession>
<organism evidence="2">
    <name type="scientific">Fusarium oxysporum (strain Fo5176)</name>
    <name type="common">Fusarium vascular wilt</name>
    <dbReference type="NCBI Taxonomy" id="660025"/>
    <lineage>
        <taxon>Eukaryota</taxon>
        <taxon>Fungi</taxon>
        <taxon>Dikarya</taxon>
        <taxon>Ascomycota</taxon>
        <taxon>Pezizomycotina</taxon>
        <taxon>Sordariomycetes</taxon>
        <taxon>Hypocreomycetidae</taxon>
        <taxon>Hypocreales</taxon>
        <taxon>Nectriaceae</taxon>
        <taxon>Fusarium</taxon>
        <taxon>Fusarium oxysporum species complex</taxon>
    </lineage>
</organism>
<name>F9FYI5_FUSOF</name>
<dbReference type="AlphaFoldDB" id="F9FYI5"/>
<reference evidence="2" key="1">
    <citation type="journal article" date="2012" name="Mol. Plant Microbe Interact.">
        <title>A highly conserved effector in Fusarium oxysporum is required for full virulence on Arabidopsis.</title>
        <authorList>
            <person name="Thatcher L.F."/>
            <person name="Gardiner D.M."/>
            <person name="Kazan K."/>
            <person name="Manners J."/>
        </authorList>
    </citation>
    <scope>NUCLEOTIDE SEQUENCE [LARGE SCALE GENOMIC DNA]</scope>
    <source>
        <strain evidence="2">Fo5176</strain>
    </source>
</reference>
<comment type="caution">
    <text evidence="2">The sequence shown here is derived from an EMBL/GenBank/DDBJ whole genome shotgun (WGS) entry which is preliminary data.</text>
</comment>